<evidence type="ECO:0000259" key="22">
    <source>
        <dbReference type="PROSITE" id="PS50011"/>
    </source>
</evidence>
<dbReference type="GO" id="GO:0030246">
    <property type="term" value="F:carbohydrate binding"/>
    <property type="evidence" value="ECO:0007669"/>
    <property type="project" value="UniProtKB-KW"/>
</dbReference>
<dbReference type="PANTHER" id="PTHR27002">
    <property type="entry name" value="RECEPTOR-LIKE SERINE/THREONINE-PROTEIN KINASE SD1-8"/>
    <property type="match status" value="1"/>
</dbReference>
<dbReference type="PANTHER" id="PTHR27002:SF932">
    <property type="entry name" value="RECEPTOR-LIKE SERINE_THREONINE-PROTEIN KINASE"/>
    <property type="match status" value="1"/>
</dbReference>
<dbReference type="Gene3D" id="1.10.510.10">
    <property type="entry name" value="Transferase(Phosphotransferase) domain 1"/>
    <property type="match status" value="1"/>
</dbReference>
<dbReference type="PROSITE" id="PS50026">
    <property type="entry name" value="EGF_3"/>
    <property type="match status" value="1"/>
</dbReference>
<dbReference type="GO" id="GO:0005886">
    <property type="term" value="C:plasma membrane"/>
    <property type="evidence" value="ECO:0007669"/>
    <property type="project" value="UniProtKB-SubCell"/>
</dbReference>
<evidence type="ECO:0000259" key="24">
    <source>
        <dbReference type="PROSITE" id="PS50927"/>
    </source>
</evidence>
<dbReference type="InterPro" id="IPR001245">
    <property type="entry name" value="Ser-Thr/Tyr_kinase_cat_dom"/>
</dbReference>
<keyword evidence="8" id="KW-0430">Lectin</keyword>
<evidence type="ECO:0000256" key="13">
    <source>
        <dbReference type="ARBA" id="ARBA00023136"/>
    </source>
</evidence>
<dbReference type="FunFam" id="3.30.200.20:FF:000330">
    <property type="entry name" value="G-type lectin S-receptor-like serine/threonine-protein kinase At4g03230"/>
    <property type="match status" value="1"/>
</dbReference>
<dbReference type="SUPFAM" id="SSF51110">
    <property type="entry name" value="alpha-D-mannose-specific plant lectins"/>
    <property type="match status" value="1"/>
</dbReference>
<keyword evidence="16" id="KW-0325">Glycoprotein</keyword>
<evidence type="ECO:0000256" key="3">
    <source>
        <dbReference type="ARBA" id="ARBA00022527"/>
    </source>
</evidence>
<feature type="domain" description="Apple" evidence="25">
    <location>
        <begin position="381"/>
        <end position="452"/>
    </location>
</feature>
<dbReference type="InterPro" id="IPR000858">
    <property type="entry name" value="S_locus_glycoprot_dom"/>
</dbReference>
<dbReference type="GO" id="GO:0004674">
    <property type="term" value="F:protein serine/threonine kinase activity"/>
    <property type="evidence" value="ECO:0007669"/>
    <property type="project" value="UniProtKB-KW"/>
</dbReference>
<keyword evidence="3 19" id="KW-0723">Serine/threonine-protein kinase</keyword>
<dbReference type="SUPFAM" id="SSF56112">
    <property type="entry name" value="Protein kinase-like (PK-like)"/>
    <property type="match status" value="1"/>
</dbReference>
<dbReference type="PROSITE" id="PS50948">
    <property type="entry name" value="PAN"/>
    <property type="match status" value="1"/>
</dbReference>
<keyword evidence="11 19" id="KW-0067">ATP-binding</keyword>
<evidence type="ECO:0000256" key="20">
    <source>
        <dbReference type="PROSITE-ProRule" id="PRU00076"/>
    </source>
</evidence>
<evidence type="ECO:0000256" key="19">
    <source>
        <dbReference type="PIRNR" id="PIRNR000641"/>
    </source>
</evidence>
<evidence type="ECO:0000256" key="5">
    <source>
        <dbReference type="ARBA" id="ARBA00022679"/>
    </source>
</evidence>
<keyword evidence="6 21" id="KW-0812">Transmembrane</keyword>
<evidence type="ECO:0000256" key="12">
    <source>
        <dbReference type="ARBA" id="ARBA00022989"/>
    </source>
</evidence>
<dbReference type="Pfam" id="PF08276">
    <property type="entry name" value="PAN_2"/>
    <property type="match status" value="1"/>
</dbReference>
<evidence type="ECO:0000259" key="23">
    <source>
        <dbReference type="PROSITE" id="PS50026"/>
    </source>
</evidence>
<dbReference type="InterPro" id="IPR003609">
    <property type="entry name" value="Pan_app"/>
</dbReference>
<name>A0AAN9L578_CANGL</name>
<feature type="domain" description="Bulb-type lectin" evidence="24">
    <location>
        <begin position="61"/>
        <end position="183"/>
    </location>
</feature>
<dbReference type="SMART" id="SM00220">
    <property type="entry name" value="S_TKc"/>
    <property type="match status" value="1"/>
</dbReference>
<comment type="caution">
    <text evidence="20">Lacks conserved residue(s) required for the propagation of feature annotation.</text>
</comment>
<dbReference type="Pfam" id="PF07714">
    <property type="entry name" value="PK_Tyr_Ser-Thr"/>
    <property type="match status" value="1"/>
</dbReference>
<evidence type="ECO:0000256" key="16">
    <source>
        <dbReference type="ARBA" id="ARBA00023180"/>
    </source>
</evidence>
<keyword evidence="9 19" id="KW-0547">Nucleotide-binding</keyword>
<evidence type="ECO:0000256" key="8">
    <source>
        <dbReference type="ARBA" id="ARBA00022734"/>
    </source>
</evidence>
<evidence type="ECO:0000256" key="10">
    <source>
        <dbReference type="ARBA" id="ARBA00022777"/>
    </source>
</evidence>
<evidence type="ECO:0000256" key="17">
    <source>
        <dbReference type="ARBA" id="ARBA00047899"/>
    </source>
</evidence>
<dbReference type="FunFam" id="2.90.10.10:FF:000005">
    <property type="entry name" value="G-type lectin S-receptor-like serine/threonine-protein kinase"/>
    <property type="match status" value="1"/>
</dbReference>
<comment type="caution">
    <text evidence="26">The sequence shown here is derived from an EMBL/GenBank/DDBJ whole genome shotgun (WGS) entry which is preliminary data.</text>
</comment>
<evidence type="ECO:0000313" key="27">
    <source>
        <dbReference type="Proteomes" id="UP001367508"/>
    </source>
</evidence>
<evidence type="ECO:0000256" key="15">
    <source>
        <dbReference type="ARBA" id="ARBA00023170"/>
    </source>
</evidence>
<gene>
    <name evidence="26" type="ORF">VNO77_22097</name>
</gene>
<evidence type="ECO:0000256" key="1">
    <source>
        <dbReference type="ARBA" id="ARBA00004251"/>
    </source>
</evidence>
<dbReference type="Pfam" id="PF01453">
    <property type="entry name" value="B_lectin"/>
    <property type="match status" value="1"/>
</dbReference>
<keyword evidence="13 21" id="KW-0472">Membrane</keyword>
<keyword evidence="4 20" id="KW-0245">EGF-like domain</keyword>
<dbReference type="PIRSF" id="PIRSF000641">
    <property type="entry name" value="SRK"/>
    <property type="match status" value="1"/>
</dbReference>
<dbReference type="CDD" id="cd01098">
    <property type="entry name" value="PAN_AP_plant"/>
    <property type="match status" value="1"/>
</dbReference>
<dbReference type="GO" id="GO:0048544">
    <property type="term" value="P:recognition of pollen"/>
    <property type="evidence" value="ECO:0007669"/>
    <property type="project" value="InterPro"/>
</dbReference>
<dbReference type="InterPro" id="IPR011009">
    <property type="entry name" value="Kinase-like_dom_sf"/>
</dbReference>
<evidence type="ECO:0000259" key="25">
    <source>
        <dbReference type="PROSITE" id="PS50948"/>
    </source>
</evidence>
<evidence type="ECO:0000256" key="18">
    <source>
        <dbReference type="ARBA" id="ARBA00048679"/>
    </source>
</evidence>
<evidence type="ECO:0000256" key="21">
    <source>
        <dbReference type="SAM" id="Phobius"/>
    </source>
</evidence>
<accession>A0AAN9L578</accession>
<keyword evidence="5 19" id="KW-0808">Transferase</keyword>
<organism evidence="26 27">
    <name type="scientific">Canavalia gladiata</name>
    <name type="common">Sword bean</name>
    <name type="synonym">Dolichos gladiatus</name>
    <dbReference type="NCBI Taxonomy" id="3824"/>
    <lineage>
        <taxon>Eukaryota</taxon>
        <taxon>Viridiplantae</taxon>
        <taxon>Streptophyta</taxon>
        <taxon>Embryophyta</taxon>
        <taxon>Tracheophyta</taxon>
        <taxon>Spermatophyta</taxon>
        <taxon>Magnoliopsida</taxon>
        <taxon>eudicotyledons</taxon>
        <taxon>Gunneridae</taxon>
        <taxon>Pentapetalae</taxon>
        <taxon>rosids</taxon>
        <taxon>fabids</taxon>
        <taxon>Fabales</taxon>
        <taxon>Fabaceae</taxon>
        <taxon>Papilionoideae</taxon>
        <taxon>50 kb inversion clade</taxon>
        <taxon>NPAAA clade</taxon>
        <taxon>indigoferoid/millettioid clade</taxon>
        <taxon>Phaseoleae</taxon>
        <taxon>Canavalia</taxon>
    </lineage>
</organism>
<comment type="similarity">
    <text evidence="19">Belongs to the protein kinase superfamily. Ser/Thr protein kinase family.</text>
</comment>
<evidence type="ECO:0000256" key="6">
    <source>
        <dbReference type="ARBA" id="ARBA00022692"/>
    </source>
</evidence>
<comment type="catalytic activity">
    <reaction evidence="18 19">
        <text>L-seryl-[protein] + ATP = O-phospho-L-seryl-[protein] + ADP + H(+)</text>
        <dbReference type="Rhea" id="RHEA:17989"/>
        <dbReference type="Rhea" id="RHEA-COMP:9863"/>
        <dbReference type="Rhea" id="RHEA-COMP:11604"/>
        <dbReference type="ChEBI" id="CHEBI:15378"/>
        <dbReference type="ChEBI" id="CHEBI:29999"/>
        <dbReference type="ChEBI" id="CHEBI:30616"/>
        <dbReference type="ChEBI" id="CHEBI:83421"/>
        <dbReference type="ChEBI" id="CHEBI:456216"/>
        <dbReference type="EC" id="2.7.11.1"/>
    </reaction>
</comment>
<reference evidence="26 27" key="1">
    <citation type="submission" date="2024-01" db="EMBL/GenBank/DDBJ databases">
        <title>The genomes of 5 underutilized Papilionoideae crops provide insights into root nodulation and disease resistanc.</title>
        <authorList>
            <person name="Jiang F."/>
        </authorList>
    </citation>
    <scope>NUCLEOTIDE SEQUENCE [LARGE SCALE GENOMIC DNA]</scope>
    <source>
        <strain evidence="26">LVBAO_FW01</strain>
        <tissue evidence="26">Leaves</tissue>
    </source>
</reference>
<dbReference type="EMBL" id="JAYMYQ010000005">
    <property type="protein sequence ID" value="KAK7328003.1"/>
    <property type="molecule type" value="Genomic_DNA"/>
</dbReference>
<dbReference type="Pfam" id="PF00954">
    <property type="entry name" value="S_locus_glycop"/>
    <property type="match status" value="1"/>
</dbReference>
<feature type="transmembrane region" description="Helical" evidence="21">
    <location>
        <begin position="34"/>
        <end position="53"/>
    </location>
</feature>
<feature type="domain" description="EGF-like" evidence="23">
    <location>
        <begin position="314"/>
        <end position="352"/>
    </location>
</feature>
<keyword evidence="10 19" id="KW-0418">Kinase</keyword>
<dbReference type="CDD" id="cd00028">
    <property type="entry name" value="B_lectin"/>
    <property type="match status" value="1"/>
</dbReference>
<dbReference type="PROSITE" id="PS50927">
    <property type="entry name" value="BULB_LECTIN"/>
    <property type="match status" value="1"/>
</dbReference>
<dbReference type="InterPro" id="IPR001480">
    <property type="entry name" value="Bulb-type_lectin_dom"/>
</dbReference>
<keyword evidence="12 21" id="KW-1133">Transmembrane helix</keyword>
<proteinExistence type="inferred from homology"/>
<evidence type="ECO:0000256" key="9">
    <source>
        <dbReference type="ARBA" id="ARBA00022741"/>
    </source>
</evidence>
<evidence type="ECO:0000313" key="26">
    <source>
        <dbReference type="EMBL" id="KAK7328003.1"/>
    </source>
</evidence>
<dbReference type="AlphaFoldDB" id="A0AAN9L578"/>
<dbReference type="PROSITE" id="PS50011">
    <property type="entry name" value="PROTEIN_KINASE_DOM"/>
    <property type="match status" value="1"/>
</dbReference>
<dbReference type="CDD" id="cd14066">
    <property type="entry name" value="STKc_IRAK"/>
    <property type="match status" value="1"/>
</dbReference>
<dbReference type="Proteomes" id="UP001367508">
    <property type="component" value="Unassembled WGS sequence"/>
</dbReference>
<keyword evidence="7" id="KW-0732">Signal</keyword>
<dbReference type="PROSITE" id="PS00108">
    <property type="entry name" value="PROTEIN_KINASE_ST"/>
    <property type="match status" value="1"/>
</dbReference>
<dbReference type="InterPro" id="IPR036426">
    <property type="entry name" value="Bulb-type_lectin_dom_sf"/>
</dbReference>
<comment type="catalytic activity">
    <reaction evidence="17 19">
        <text>L-threonyl-[protein] + ATP = O-phospho-L-threonyl-[protein] + ADP + H(+)</text>
        <dbReference type="Rhea" id="RHEA:46608"/>
        <dbReference type="Rhea" id="RHEA-COMP:11060"/>
        <dbReference type="Rhea" id="RHEA-COMP:11605"/>
        <dbReference type="ChEBI" id="CHEBI:15378"/>
        <dbReference type="ChEBI" id="CHEBI:30013"/>
        <dbReference type="ChEBI" id="CHEBI:30616"/>
        <dbReference type="ChEBI" id="CHEBI:61977"/>
        <dbReference type="ChEBI" id="CHEBI:456216"/>
        <dbReference type="EC" id="2.7.11.1"/>
    </reaction>
</comment>
<evidence type="ECO:0000256" key="7">
    <source>
        <dbReference type="ARBA" id="ARBA00022729"/>
    </source>
</evidence>
<dbReference type="SMART" id="SM00473">
    <property type="entry name" value="PAN_AP"/>
    <property type="match status" value="1"/>
</dbReference>
<evidence type="ECO:0000256" key="4">
    <source>
        <dbReference type="ARBA" id="ARBA00022536"/>
    </source>
</evidence>
<dbReference type="Gene3D" id="3.30.200.20">
    <property type="entry name" value="Phosphorylase Kinase, domain 1"/>
    <property type="match status" value="1"/>
</dbReference>
<dbReference type="InterPro" id="IPR000742">
    <property type="entry name" value="EGF"/>
</dbReference>
<keyword evidence="27" id="KW-1185">Reference proteome</keyword>
<dbReference type="FunFam" id="1.10.510.10:FF:000060">
    <property type="entry name" value="G-type lectin S-receptor-like serine/threonine-protein kinase"/>
    <property type="match status" value="1"/>
</dbReference>
<evidence type="ECO:0000256" key="11">
    <source>
        <dbReference type="ARBA" id="ARBA00022840"/>
    </source>
</evidence>
<evidence type="ECO:0000256" key="2">
    <source>
        <dbReference type="ARBA" id="ARBA00022475"/>
    </source>
</evidence>
<dbReference type="InterPro" id="IPR024171">
    <property type="entry name" value="SRK-like_kinase"/>
</dbReference>
<dbReference type="GO" id="GO:0005524">
    <property type="term" value="F:ATP binding"/>
    <property type="evidence" value="ECO:0007669"/>
    <property type="project" value="UniProtKB-KW"/>
</dbReference>
<dbReference type="InterPro" id="IPR000719">
    <property type="entry name" value="Prot_kinase_dom"/>
</dbReference>
<sequence length="872" mass="98350">MCMSWTAEASWEGGFLSERAQWKTSNTAIMITTYQRIAFVFFFFFLCFFNLFSRAASSKVRIRQGDFIRDRQGETLVSDSFNFVMGFFSLDNSSSRYVGIWYHNMPGGAFIWVANRDKPINNTGGSIRISRDGNLVLFDGAMNQVWTTNVSIQNNKNSEAVLRDDGNLVLSNQDKEVWQSFENPTDTYVPGMKVPAMRKSYVFTSWKSATDPSKGKYMMGVDPEGLPQIVVWEGENRRWRSGYWDGRIFQGVSMTGSYLYGFTLNHDSNGERYFIYNPLNASDKVRFQVGWDGYETEFRWNEEEKSWGIVQRGPINECEVYNRCGSFAACDLSASGSPLCTCLRGFEPKHKDGWDKGNWSDGCKRITPLKADTNSSTRVTVEDDGFFNRRNMKLPDFARVVTTVDCHTYCSNYTSCIAYANVFGIGCMVWDGELLDVQHFENGGNTLHIRLAHSDLGDGVIKHRIVITSALVAGLVVLGIFAWLARRVKAKLQVSPVVSTASCCKNDVMAVFDASKSGDMSAEFSGSADLNLEGNQLTGPEFPLYNFTSISFATNNFSEANKLGQGGFGPVYKGKLPSGKQIAVKRLSRRSGQGLEEFKNEMMLIAKLQHRNLVRLMGCSIQAEEKLLVYEYMPNKSLDFFLFDPIKQTQLNWTRRIEIIEGIARGLLYLHRDSRLRIIHRDLKASNILLDENMNPKISDFGLARIFGGNQNEANTNRVVGTYGYMSPEYAMEGLFSVKSDVYSFGVLLLEILSGRRNTSFRHSDDSSLIGYAWHLWNESRAMELVDPCIRDSTPRNKALRCIHIGMLCVQDSAAHRPNMSSVVLMLESEATTLPMPTQPLITSMGRSEDREFYMDALDVSNDLTVTMVVGR</sequence>
<dbReference type="InterPro" id="IPR008271">
    <property type="entry name" value="Ser/Thr_kinase_AS"/>
</dbReference>
<dbReference type="SMART" id="SM00108">
    <property type="entry name" value="B_lectin"/>
    <property type="match status" value="1"/>
</dbReference>
<evidence type="ECO:0000256" key="14">
    <source>
        <dbReference type="ARBA" id="ARBA00023157"/>
    </source>
</evidence>
<feature type="domain" description="Protein kinase" evidence="22">
    <location>
        <begin position="557"/>
        <end position="842"/>
    </location>
</feature>
<comment type="subcellular location">
    <subcellularLocation>
        <location evidence="1">Cell membrane</location>
        <topology evidence="1">Single-pass type I membrane protein</topology>
    </subcellularLocation>
</comment>
<keyword evidence="2" id="KW-1003">Cell membrane</keyword>
<protein>
    <recommendedName>
        <fullName evidence="19">Receptor-like serine/threonine-protein kinase</fullName>
        <ecNumber evidence="19">2.7.11.1</ecNumber>
    </recommendedName>
</protein>
<keyword evidence="14" id="KW-1015">Disulfide bond</keyword>
<dbReference type="Gene3D" id="2.90.10.10">
    <property type="entry name" value="Bulb-type lectin domain"/>
    <property type="match status" value="1"/>
</dbReference>
<keyword evidence="15" id="KW-0675">Receptor</keyword>
<dbReference type="EC" id="2.7.11.1" evidence="19"/>
<feature type="transmembrane region" description="Helical" evidence="21">
    <location>
        <begin position="465"/>
        <end position="485"/>
    </location>
</feature>